<dbReference type="EMBL" id="OVTA01000009">
    <property type="protein sequence ID" value="SPR97368.1"/>
    <property type="molecule type" value="Genomic_DNA"/>
</dbReference>
<proteinExistence type="predicted"/>
<reference evidence="2 3" key="1">
    <citation type="submission" date="2018-01" db="EMBL/GenBank/DDBJ databases">
        <authorList>
            <person name="Gaut B.S."/>
            <person name="Morton B.R."/>
            <person name="Clegg M.T."/>
            <person name="Duvall M.R."/>
        </authorList>
    </citation>
    <scope>NUCLEOTIDE SEQUENCE [LARGE SCALE GENOMIC DNA]</scope>
    <source>
        <strain evidence="2">Cupriavidus taiwanensis cmp 52</strain>
    </source>
</reference>
<dbReference type="Proteomes" id="UP000256805">
    <property type="component" value="Unassembled WGS sequence"/>
</dbReference>
<dbReference type="Pfam" id="PF06356">
    <property type="entry name" value="DUF1064"/>
    <property type="match status" value="1"/>
</dbReference>
<accession>A0A375IWR0</accession>
<evidence type="ECO:0000313" key="3">
    <source>
        <dbReference type="Proteomes" id="UP000256805"/>
    </source>
</evidence>
<gene>
    <name evidence="2" type="ORF">CBM2634_A170098</name>
</gene>
<dbReference type="InterPro" id="IPR009414">
    <property type="entry name" value="DUF1064"/>
</dbReference>
<evidence type="ECO:0008006" key="4">
    <source>
        <dbReference type="Google" id="ProtNLM"/>
    </source>
</evidence>
<dbReference type="AlphaFoldDB" id="A0A375IWR0"/>
<feature type="region of interest" description="Disordered" evidence="1">
    <location>
        <begin position="19"/>
        <end position="70"/>
    </location>
</feature>
<evidence type="ECO:0000256" key="1">
    <source>
        <dbReference type="SAM" id="MobiDB-lite"/>
    </source>
</evidence>
<sequence>MSMWGRWGNANRRGVAARVRGQVGNQPGASGDQGLPDGRGEEAGRRGGGKATAGRQGGVGGKEPKASKYRNTRVTVGSETFDSQREMERYHHLRILQRAGRISDLQRQVVFELAPAVVVQGRKRPPLRYVADFVYREAGAAGLTVEDVKGAITPEYRIKRHLMAVKGIQIKEVQ</sequence>
<name>A0A375IWR0_9BURK</name>
<protein>
    <recommendedName>
        <fullName evidence="4">DUF1064 domain-containing protein</fullName>
    </recommendedName>
</protein>
<evidence type="ECO:0000313" key="2">
    <source>
        <dbReference type="EMBL" id="SPR97368.1"/>
    </source>
</evidence>
<feature type="compositionally biased region" description="Gly residues" evidence="1">
    <location>
        <begin position="49"/>
        <end position="61"/>
    </location>
</feature>
<organism evidence="2 3">
    <name type="scientific">Cupriavidus taiwanensis</name>
    <dbReference type="NCBI Taxonomy" id="164546"/>
    <lineage>
        <taxon>Bacteria</taxon>
        <taxon>Pseudomonadati</taxon>
        <taxon>Pseudomonadota</taxon>
        <taxon>Betaproteobacteria</taxon>
        <taxon>Burkholderiales</taxon>
        <taxon>Burkholderiaceae</taxon>
        <taxon>Cupriavidus</taxon>
    </lineage>
</organism>